<evidence type="ECO:0000256" key="11">
    <source>
        <dbReference type="ARBA" id="ARBA00022723"/>
    </source>
</evidence>
<evidence type="ECO:0000256" key="1">
    <source>
        <dbReference type="ARBA" id="ARBA00001393"/>
    </source>
</evidence>
<dbReference type="Pfam" id="PF01761">
    <property type="entry name" value="DHQ_synthase"/>
    <property type="match status" value="1"/>
</dbReference>
<sequence length="341" mass="38056">MKKVSIAAEIRYEVTIGDNYVSALNEIKSEHQKVLVLIPTKLKRFIQINGSENLFVLFMPDGELQKQLTSLSRVWNELARHNFGRLDAIVGLGGGATTDLAGFAAATWLRGISWYAIPTSLAAMVDASIGGKTGINARSGKNLIGAFYSPRRVIIDLDFLQHLPKRDISAGMAEVIKCGFIKDKKILDLLKKDVLDFEEIIFRSVRVKAKVVGADFKESKERELLNYGHTLGHAIESDSKYKLRHGEAVSVGLVFAAELSHIVRGLDKDVVKEHHEILQSFNLPISYPKSKFQNLLKNMQVDKKVKNGRLRFIGLDGVCKPVWLEEVSKADIAKAYERIAK</sequence>
<name>A0A6J6E6R6_9ZZZZ</name>
<dbReference type="GO" id="GO:0005737">
    <property type="term" value="C:cytoplasm"/>
    <property type="evidence" value="ECO:0007669"/>
    <property type="project" value="UniProtKB-SubCell"/>
</dbReference>
<dbReference type="GO" id="GO:0046872">
    <property type="term" value="F:metal ion binding"/>
    <property type="evidence" value="ECO:0007669"/>
    <property type="project" value="UniProtKB-KW"/>
</dbReference>
<comment type="cofactor">
    <cofactor evidence="2">
        <name>NAD(+)</name>
        <dbReference type="ChEBI" id="CHEBI:57540"/>
    </cofactor>
</comment>
<dbReference type="NCBIfam" id="TIGR01357">
    <property type="entry name" value="aroB"/>
    <property type="match status" value="1"/>
</dbReference>
<keyword evidence="15" id="KW-0057">Aromatic amino acid biosynthesis</keyword>
<dbReference type="GO" id="GO:0009073">
    <property type="term" value="P:aromatic amino acid family biosynthetic process"/>
    <property type="evidence" value="ECO:0007669"/>
    <property type="project" value="UniProtKB-KW"/>
</dbReference>
<evidence type="ECO:0000256" key="17">
    <source>
        <dbReference type="ARBA" id="ARBA00023285"/>
    </source>
</evidence>
<protein>
    <recommendedName>
        <fullName evidence="8">3-dehydroquinate synthase</fullName>
        <ecNumber evidence="7">4.2.3.4</ecNumber>
    </recommendedName>
</protein>
<evidence type="ECO:0000313" key="20">
    <source>
        <dbReference type="EMBL" id="CAB4572041.1"/>
    </source>
</evidence>
<feature type="domain" description="3-dehydroquinate synthase C-terminal" evidence="19">
    <location>
        <begin position="171"/>
        <end position="305"/>
    </location>
</feature>
<keyword evidence="12" id="KW-0547">Nucleotide-binding</keyword>
<keyword evidence="16" id="KW-0456">Lyase</keyword>
<dbReference type="InterPro" id="IPR056179">
    <property type="entry name" value="DHQS_C"/>
</dbReference>
<dbReference type="InterPro" id="IPR030960">
    <property type="entry name" value="DHQS/DOIS_N"/>
</dbReference>
<dbReference type="InterPro" id="IPR030963">
    <property type="entry name" value="DHQ_synth_fam"/>
</dbReference>
<evidence type="ECO:0000256" key="6">
    <source>
        <dbReference type="ARBA" id="ARBA00005412"/>
    </source>
</evidence>
<dbReference type="InterPro" id="IPR050071">
    <property type="entry name" value="Dehydroquinate_synthase"/>
</dbReference>
<evidence type="ECO:0000256" key="10">
    <source>
        <dbReference type="ARBA" id="ARBA00022605"/>
    </source>
</evidence>
<dbReference type="GO" id="GO:0008652">
    <property type="term" value="P:amino acid biosynthetic process"/>
    <property type="evidence" value="ECO:0007669"/>
    <property type="project" value="UniProtKB-KW"/>
</dbReference>
<accession>A0A6J6E6R6</accession>
<dbReference type="EC" id="4.2.3.4" evidence="7"/>
<dbReference type="PANTHER" id="PTHR43622">
    <property type="entry name" value="3-DEHYDROQUINATE SYNTHASE"/>
    <property type="match status" value="1"/>
</dbReference>
<comment type="catalytic activity">
    <reaction evidence="1">
        <text>7-phospho-2-dehydro-3-deoxy-D-arabino-heptonate = 3-dehydroquinate + phosphate</text>
        <dbReference type="Rhea" id="RHEA:21968"/>
        <dbReference type="ChEBI" id="CHEBI:32364"/>
        <dbReference type="ChEBI" id="CHEBI:43474"/>
        <dbReference type="ChEBI" id="CHEBI:58394"/>
        <dbReference type="EC" id="4.2.3.4"/>
    </reaction>
</comment>
<evidence type="ECO:0000259" key="19">
    <source>
        <dbReference type="Pfam" id="PF24621"/>
    </source>
</evidence>
<proteinExistence type="inferred from homology"/>
<dbReference type="SUPFAM" id="SSF56796">
    <property type="entry name" value="Dehydroquinate synthase-like"/>
    <property type="match status" value="1"/>
</dbReference>
<dbReference type="Gene3D" id="1.20.1090.10">
    <property type="entry name" value="Dehydroquinate synthase-like - alpha domain"/>
    <property type="match status" value="1"/>
</dbReference>
<keyword evidence="11" id="KW-0479">Metal-binding</keyword>
<dbReference type="GO" id="GO:0000166">
    <property type="term" value="F:nucleotide binding"/>
    <property type="evidence" value="ECO:0007669"/>
    <property type="project" value="UniProtKB-KW"/>
</dbReference>
<dbReference type="GO" id="GO:0003856">
    <property type="term" value="F:3-dehydroquinate synthase activity"/>
    <property type="evidence" value="ECO:0007669"/>
    <property type="project" value="UniProtKB-EC"/>
</dbReference>
<keyword evidence="10" id="KW-0028">Amino-acid biosynthesis</keyword>
<dbReference type="CDD" id="cd08195">
    <property type="entry name" value="DHQS"/>
    <property type="match status" value="1"/>
</dbReference>
<dbReference type="Gene3D" id="3.40.50.1970">
    <property type="match status" value="1"/>
</dbReference>
<comment type="pathway">
    <text evidence="5">Metabolic intermediate biosynthesis; chorismate biosynthesis; chorismate from D-erythrose 4-phosphate and phosphoenolpyruvate: step 2/7.</text>
</comment>
<evidence type="ECO:0000256" key="2">
    <source>
        <dbReference type="ARBA" id="ARBA00001911"/>
    </source>
</evidence>
<keyword evidence="13" id="KW-0862">Zinc</keyword>
<comment type="subcellular location">
    <subcellularLocation>
        <location evidence="4">Cytoplasm</location>
    </subcellularLocation>
</comment>
<dbReference type="InterPro" id="IPR016037">
    <property type="entry name" value="DHQ_synth_AroB"/>
</dbReference>
<evidence type="ECO:0000256" key="3">
    <source>
        <dbReference type="ARBA" id="ARBA00001941"/>
    </source>
</evidence>
<keyword evidence="9" id="KW-0963">Cytoplasm</keyword>
<dbReference type="PIRSF" id="PIRSF001455">
    <property type="entry name" value="DHQ_synth"/>
    <property type="match status" value="1"/>
</dbReference>
<comment type="similarity">
    <text evidence="6">Belongs to the sugar phosphate cyclases superfamily. Dehydroquinate synthase family.</text>
</comment>
<reference evidence="20" key="1">
    <citation type="submission" date="2020-05" db="EMBL/GenBank/DDBJ databases">
        <authorList>
            <person name="Chiriac C."/>
            <person name="Salcher M."/>
            <person name="Ghai R."/>
            <person name="Kavagutti S V."/>
        </authorList>
    </citation>
    <scope>NUCLEOTIDE SEQUENCE</scope>
</reference>
<organism evidence="20">
    <name type="scientific">freshwater metagenome</name>
    <dbReference type="NCBI Taxonomy" id="449393"/>
    <lineage>
        <taxon>unclassified sequences</taxon>
        <taxon>metagenomes</taxon>
        <taxon>ecological metagenomes</taxon>
    </lineage>
</organism>
<evidence type="ECO:0000256" key="15">
    <source>
        <dbReference type="ARBA" id="ARBA00023141"/>
    </source>
</evidence>
<dbReference type="HAMAP" id="MF_00110">
    <property type="entry name" value="DHQ_synthase"/>
    <property type="match status" value="1"/>
</dbReference>
<comment type="cofactor">
    <cofactor evidence="3">
        <name>Co(2+)</name>
        <dbReference type="ChEBI" id="CHEBI:48828"/>
    </cofactor>
</comment>
<evidence type="ECO:0000256" key="4">
    <source>
        <dbReference type="ARBA" id="ARBA00004496"/>
    </source>
</evidence>
<evidence type="ECO:0000256" key="16">
    <source>
        <dbReference type="ARBA" id="ARBA00023239"/>
    </source>
</evidence>
<dbReference type="EMBL" id="CAEZTV010000001">
    <property type="protein sequence ID" value="CAB4572041.1"/>
    <property type="molecule type" value="Genomic_DNA"/>
</dbReference>
<keyword evidence="14" id="KW-0520">NAD</keyword>
<evidence type="ECO:0000256" key="7">
    <source>
        <dbReference type="ARBA" id="ARBA00013031"/>
    </source>
</evidence>
<evidence type="ECO:0000256" key="13">
    <source>
        <dbReference type="ARBA" id="ARBA00022833"/>
    </source>
</evidence>
<feature type="domain" description="3-dehydroquinate synthase N-terminal" evidence="18">
    <location>
        <begin position="58"/>
        <end position="169"/>
    </location>
</feature>
<evidence type="ECO:0000256" key="12">
    <source>
        <dbReference type="ARBA" id="ARBA00022741"/>
    </source>
</evidence>
<evidence type="ECO:0000256" key="8">
    <source>
        <dbReference type="ARBA" id="ARBA00017684"/>
    </source>
</evidence>
<keyword evidence="17" id="KW-0170">Cobalt</keyword>
<evidence type="ECO:0000256" key="14">
    <source>
        <dbReference type="ARBA" id="ARBA00023027"/>
    </source>
</evidence>
<dbReference type="PANTHER" id="PTHR43622:SF7">
    <property type="entry name" value="3-DEHYDROQUINATE SYNTHASE, CHLOROPLASTIC"/>
    <property type="match status" value="1"/>
</dbReference>
<dbReference type="Pfam" id="PF24621">
    <property type="entry name" value="DHQS_C"/>
    <property type="match status" value="1"/>
</dbReference>
<evidence type="ECO:0000256" key="9">
    <source>
        <dbReference type="ARBA" id="ARBA00022490"/>
    </source>
</evidence>
<gene>
    <name evidence="20" type="ORF">UFOPK1747_00018</name>
</gene>
<dbReference type="AlphaFoldDB" id="A0A6J6E6R6"/>
<evidence type="ECO:0000259" key="18">
    <source>
        <dbReference type="Pfam" id="PF01761"/>
    </source>
</evidence>
<evidence type="ECO:0000256" key="5">
    <source>
        <dbReference type="ARBA" id="ARBA00004661"/>
    </source>
</evidence>